<comment type="catalytic activity">
    <reaction evidence="1">
        <text>D-mannose 6-phosphate = D-fructose 6-phosphate</text>
        <dbReference type="Rhea" id="RHEA:12356"/>
        <dbReference type="ChEBI" id="CHEBI:58735"/>
        <dbReference type="ChEBI" id="CHEBI:61527"/>
        <dbReference type="EC" id="5.3.1.8"/>
    </reaction>
</comment>
<gene>
    <name evidence="11" type="ORF">VIBC2010_08173</name>
</gene>
<feature type="domain" description="Phosphomannose isomerase type I helical insertion" evidence="10">
    <location>
        <begin position="190"/>
        <end position="252"/>
    </location>
</feature>
<dbReference type="PRINTS" id="PR00714">
    <property type="entry name" value="MAN6PISMRASE"/>
</dbReference>
<evidence type="ECO:0000256" key="7">
    <source>
        <dbReference type="PIRSR" id="PIRSR001480-1"/>
    </source>
</evidence>
<sequence>MSDYSFATDVLTSRTFFPMTNVIQPYSWGSRHSLKTLFNISNPECAPQAELWMGTHPNGGSTISLSGQSTLLYDVISQDPELFLNPTIAQKFGELPFLFKVLAAEKALSIQVHPNKAQAEKGFLEEEKLAIPIDDNKRNYKDANHKPELIYALTDYQAMNGFRPIEEILRFFTSLDIPELRHLVNGLVTEPSKEGLKQFFSSLLSLHGEQKEMSLVMLMVYASLSEDPTFKLIEELEKEYPNDLGLFAPLMLNVVTLSPGQAMYLDAQTPHAYIRGTGLEIMANSDNVLRAGLTSKHIDVDELVSCTRFDELPTNKLIIEPSEEDGALHFPIPVSDFKFSILLSSHMREVVSAGAEILLPLDNHLVLMHENGETCSVAKGQSVFIPAFAKRYVLISSGRVARAYC</sequence>
<dbReference type="AlphaFoldDB" id="E3BE91"/>
<dbReference type="InterPro" id="IPR018050">
    <property type="entry name" value="Pmannose_isomerase-type1_CS"/>
</dbReference>
<evidence type="ECO:0000259" key="9">
    <source>
        <dbReference type="Pfam" id="PF20511"/>
    </source>
</evidence>
<evidence type="ECO:0000259" key="10">
    <source>
        <dbReference type="Pfam" id="PF20512"/>
    </source>
</evidence>
<organism evidence="11 12">
    <name type="scientific">Vibrio caribbeanicus ATCC BAA-2122</name>
    <dbReference type="NCBI Taxonomy" id="796620"/>
    <lineage>
        <taxon>Bacteria</taxon>
        <taxon>Pseudomonadati</taxon>
        <taxon>Pseudomonadota</taxon>
        <taxon>Gammaproteobacteria</taxon>
        <taxon>Vibrionales</taxon>
        <taxon>Vibrionaceae</taxon>
        <taxon>Vibrio</taxon>
    </lineage>
</organism>
<dbReference type="PROSITE" id="PS00965">
    <property type="entry name" value="PMI_I_1"/>
    <property type="match status" value="1"/>
</dbReference>
<dbReference type="PIRSF" id="PIRSF001480">
    <property type="entry name" value="Mannose-6-phosphate_isomerase"/>
    <property type="match status" value="1"/>
</dbReference>
<dbReference type="InterPro" id="IPR016305">
    <property type="entry name" value="Mannose-6-P_Isomerase"/>
</dbReference>
<proteinExistence type="inferred from homology"/>
<evidence type="ECO:0000256" key="2">
    <source>
        <dbReference type="ARBA" id="ARBA00010772"/>
    </source>
</evidence>
<dbReference type="InterPro" id="IPR014710">
    <property type="entry name" value="RmlC-like_jellyroll"/>
</dbReference>
<feature type="binding site" evidence="8">
    <location>
        <position position="148"/>
    </location>
    <ligand>
        <name>Zn(2+)</name>
        <dbReference type="ChEBI" id="CHEBI:29105"/>
    </ligand>
</feature>
<evidence type="ECO:0000256" key="6">
    <source>
        <dbReference type="ARBA" id="ARBA00023235"/>
    </source>
</evidence>
<feature type="active site" evidence="7">
    <location>
        <position position="290"/>
    </location>
</feature>
<feature type="binding site" evidence="8">
    <location>
        <position position="271"/>
    </location>
    <ligand>
        <name>Zn(2+)</name>
        <dbReference type="ChEBI" id="CHEBI:29105"/>
    </ligand>
</feature>
<feature type="binding site" evidence="8">
    <location>
        <position position="111"/>
    </location>
    <ligand>
        <name>Zn(2+)</name>
        <dbReference type="ChEBI" id="CHEBI:29105"/>
    </ligand>
</feature>
<dbReference type="Gene3D" id="2.60.120.10">
    <property type="entry name" value="Jelly Rolls"/>
    <property type="match status" value="2"/>
</dbReference>
<dbReference type="InterPro" id="IPR046457">
    <property type="entry name" value="PMI_typeI_cat"/>
</dbReference>
<keyword evidence="5 8" id="KW-0862">Zinc</keyword>
<dbReference type="RefSeq" id="WP_009599180.1">
    <property type="nucleotide sequence ID" value="NZ_AEIU01000002.1"/>
</dbReference>
<keyword evidence="4 8" id="KW-0479">Metal-binding</keyword>
<dbReference type="Pfam" id="PF20511">
    <property type="entry name" value="PMI_typeI_cat"/>
    <property type="match status" value="1"/>
</dbReference>
<name>E3BE91_9VIBR</name>
<dbReference type="OrthoDB" id="9792649at2"/>
<dbReference type="STRING" id="796620.VIBC2010_08173"/>
<comment type="cofactor">
    <cofactor evidence="8">
        <name>Zn(2+)</name>
        <dbReference type="ChEBI" id="CHEBI:29105"/>
    </cofactor>
    <text evidence="8">Binds 1 zinc ion per subunit.</text>
</comment>
<reference evidence="11 12" key="1">
    <citation type="journal article" date="2012" name="Int. J. Syst. Evol. Microbiol.">
        <title>Vibrio caribbeanicus sp. nov., isolated from the marine sponge Scleritoderma cyanea.</title>
        <authorList>
            <person name="Hoffmann M."/>
            <person name="Monday S.R."/>
            <person name="Allard M.W."/>
            <person name="Strain E.A."/>
            <person name="Whittaker P."/>
            <person name="Naum M."/>
            <person name="McCarthy P.J."/>
            <person name="Lopez J.V."/>
            <person name="Fischer M."/>
            <person name="Brown E.W."/>
        </authorList>
    </citation>
    <scope>NUCLEOTIDE SEQUENCE [LARGE SCALE GENOMIC DNA]</scope>
    <source>
        <strain evidence="11 12">ATCC BAA-2122</strain>
    </source>
</reference>
<keyword evidence="12" id="KW-1185">Reference proteome</keyword>
<dbReference type="Gene3D" id="1.10.441.10">
    <property type="entry name" value="Phosphomannose Isomerase, domain 2"/>
    <property type="match status" value="1"/>
</dbReference>
<evidence type="ECO:0000256" key="3">
    <source>
        <dbReference type="ARBA" id="ARBA00011956"/>
    </source>
</evidence>
<dbReference type="CDD" id="cd07011">
    <property type="entry name" value="cupin_PMI_type_I_N"/>
    <property type="match status" value="1"/>
</dbReference>
<dbReference type="InterPro" id="IPR001250">
    <property type="entry name" value="Man6P_Isoase-1"/>
</dbReference>
<dbReference type="InterPro" id="IPR011051">
    <property type="entry name" value="RmlC_Cupin_sf"/>
</dbReference>
<comment type="similarity">
    <text evidence="2">Belongs to the mannose-6-phosphate isomerase type 1 family.</text>
</comment>
<evidence type="ECO:0000256" key="8">
    <source>
        <dbReference type="PIRSR" id="PIRSR001480-2"/>
    </source>
</evidence>
<feature type="domain" description="Phosphomannose isomerase type I catalytic" evidence="9">
    <location>
        <begin position="17"/>
        <end position="164"/>
    </location>
</feature>
<keyword evidence="6 11" id="KW-0413">Isomerase</keyword>
<dbReference type="EC" id="5.3.1.8" evidence="3"/>
<dbReference type="SUPFAM" id="SSF51182">
    <property type="entry name" value="RmlC-like cupins"/>
    <property type="match status" value="1"/>
</dbReference>
<feature type="binding site" evidence="8">
    <location>
        <position position="113"/>
    </location>
    <ligand>
        <name>Zn(2+)</name>
        <dbReference type="ChEBI" id="CHEBI:29105"/>
    </ligand>
</feature>
<dbReference type="PANTHER" id="PTHR10309">
    <property type="entry name" value="MANNOSE-6-PHOSPHATE ISOMERASE"/>
    <property type="match status" value="1"/>
</dbReference>
<dbReference type="GO" id="GO:0005975">
    <property type="term" value="P:carbohydrate metabolic process"/>
    <property type="evidence" value="ECO:0007669"/>
    <property type="project" value="InterPro"/>
</dbReference>
<dbReference type="InterPro" id="IPR046458">
    <property type="entry name" value="PMI_typeI_hel"/>
</dbReference>
<dbReference type="NCBIfam" id="TIGR00218">
    <property type="entry name" value="manA"/>
    <property type="match status" value="1"/>
</dbReference>
<dbReference type="GO" id="GO:0004476">
    <property type="term" value="F:mannose-6-phosphate isomerase activity"/>
    <property type="evidence" value="ECO:0007669"/>
    <property type="project" value="UniProtKB-EC"/>
</dbReference>
<protein>
    <recommendedName>
        <fullName evidence="3">mannose-6-phosphate isomerase</fullName>
        <ecNumber evidence="3">5.3.1.8</ecNumber>
    </recommendedName>
</protein>
<dbReference type="eggNOG" id="COG1482">
    <property type="taxonomic scope" value="Bacteria"/>
</dbReference>
<dbReference type="GO" id="GO:0009298">
    <property type="term" value="P:GDP-mannose biosynthetic process"/>
    <property type="evidence" value="ECO:0007669"/>
    <property type="project" value="InterPro"/>
</dbReference>
<evidence type="ECO:0000256" key="1">
    <source>
        <dbReference type="ARBA" id="ARBA00000757"/>
    </source>
</evidence>
<evidence type="ECO:0000313" key="11">
    <source>
        <dbReference type="EMBL" id="EFP98508.1"/>
    </source>
</evidence>
<comment type="caution">
    <text evidence="11">The sequence shown here is derived from an EMBL/GenBank/DDBJ whole genome shotgun (WGS) entry which is preliminary data.</text>
</comment>
<dbReference type="GO" id="GO:0008270">
    <property type="term" value="F:zinc ion binding"/>
    <property type="evidence" value="ECO:0007669"/>
    <property type="project" value="InterPro"/>
</dbReference>
<evidence type="ECO:0000313" key="12">
    <source>
        <dbReference type="Proteomes" id="UP000002943"/>
    </source>
</evidence>
<dbReference type="PANTHER" id="PTHR10309:SF0">
    <property type="entry name" value="MANNOSE-6-PHOSPHATE ISOMERASE"/>
    <property type="match status" value="1"/>
</dbReference>
<evidence type="ECO:0000256" key="5">
    <source>
        <dbReference type="ARBA" id="ARBA00022833"/>
    </source>
</evidence>
<dbReference type="Proteomes" id="UP000002943">
    <property type="component" value="Unassembled WGS sequence"/>
</dbReference>
<dbReference type="EMBL" id="AEIU01000002">
    <property type="protein sequence ID" value="EFP98508.1"/>
    <property type="molecule type" value="Genomic_DNA"/>
</dbReference>
<accession>E3BE91</accession>
<dbReference type="Pfam" id="PF20512">
    <property type="entry name" value="PMI_typeI_hel"/>
    <property type="match status" value="1"/>
</dbReference>
<dbReference type="GO" id="GO:0005829">
    <property type="term" value="C:cytosol"/>
    <property type="evidence" value="ECO:0007669"/>
    <property type="project" value="TreeGrafter"/>
</dbReference>
<evidence type="ECO:0000256" key="4">
    <source>
        <dbReference type="ARBA" id="ARBA00022723"/>
    </source>
</evidence>